<dbReference type="PANTHER" id="PTHR41339">
    <property type="entry name" value="LIPL48"/>
    <property type="match status" value="1"/>
</dbReference>
<name>A0A2H3KQ78_9CHLR</name>
<dbReference type="InterPro" id="IPR011050">
    <property type="entry name" value="Pectin_lyase_fold/virulence"/>
</dbReference>
<proteinExistence type="predicted"/>
<evidence type="ECO:0000313" key="3">
    <source>
        <dbReference type="Proteomes" id="UP000220922"/>
    </source>
</evidence>
<dbReference type="PANTHER" id="PTHR41339:SF1">
    <property type="entry name" value="SECRETED PROTEIN"/>
    <property type="match status" value="1"/>
</dbReference>
<dbReference type="InterPro" id="IPR055353">
    <property type="entry name" value="DUF7619"/>
</dbReference>
<dbReference type="InterPro" id="IPR012334">
    <property type="entry name" value="Pectin_lyas_fold"/>
</dbReference>
<accession>A0A2H3KQ78</accession>
<dbReference type="Proteomes" id="UP000220922">
    <property type="component" value="Unassembled WGS sequence"/>
</dbReference>
<dbReference type="SMART" id="SM00710">
    <property type="entry name" value="PbH1"/>
    <property type="match status" value="4"/>
</dbReference>
<dbReference type="InterPro" id="IPR006626">
    <property type="entry name" value="PbH1"/>
</dbReference>
<dbReference type="OrthoDB" id="165124at2"/>
<dbReference type="EMBL" id="LYXE01000066">
    <property type="protein sequence ID" value="PDV99606.1"/>
    <property type="molecule type" value="Genomic_DNA"/>
</dbReference>
<protein>
    <recommendedName>
        <fullName evidence="1">DUF7619 domain-containing protein</fullName>
    </recommendedName>
</protein>
<sequence>MTERYLAFRTLLGYVGSLLLLILATLLASVLTPSPVAAETVITGNITENTTWTRANSPYIVGQAYIGAGVTLTIEPGVEVRFTSGGWLSTWPGAASTLIAEGTEDEPIIFTSAATSPQAGDWQYLYLYPTGAARLQHCIVEFAGGLTAIEVQSSDVSVRDCSIRDTSGYGIRLNGVGLTPTLERVTIERSSTAIYQTTLDMQPVYRELRLRTNQVNAIFVPSSSTTRDITLDSTGLVEGMLSLGQHYIGTGTTLTVQPGSVISFRSGGWLSTWPGAASTLLAEGTPGQPIRFTSAVTSPQAGDWQYLYLYPTGAARLQHCIVEFAGGLTAIEIQSSDVSVRDCTIRDTSGYGIHLNGAGLTPTLERVTIERSSTAIYQTTLDMQPVYRELRLRTNQVNAIFVPSSSTTRDITLDSTGLVEGMLSLGQHYIGTGTTLTVQPGSVISFRSGGWLSTWPGAASTLIAEGTPGQPIRFTSAVTEPRAGDWQYLYLYPNGAARLQHCVVEYAAQGLNTQARLLIDSCTFRSNTTGVSVANNAGGTIVNSQFSGNATAVTNNSPARPVRAFGNWWNHPSGPTHAANPGGQGDPVSNGVLYQGWLRSARPDAGGRTPTPLVLGQTVERTIEPSQLYDFVYQAAGGENLLLEVRPVNGAARVALLGRLGALPWAGFADADVAAYAPIEGVYLLSLPAASAGNHFFTILPELGSSSAVYAVTLLDTQNRIAAVTPRVHGPTESSLTVHGLFSFNEIDASLCNTGNPTIRSGKLNALSPSLGSLSMDLSGVAPGIYNLCVTWPDSSQQVVTGAIEVQPPNPQVEVRIERPTFVRALRRYTIYVHYTSTGNVPAPAPYITVDATNALISLWPEGEKERQVRLFGFNDQAPYGLLPPGKTVRVPVYLEVTSNESVGLTVKTVTERSQEPFDWAGIEADLRPSPAPASWSTNWAATIAPFGNTWGSVIRQINQYANQAAWISMPASPDTTLAQWFYNALLPTLPAPQAAAATELSQATGAIKLVCGNSRTENYYTYDYDPVADVDLQGFNAANFDEDRPTFIVIHGLHQGASGMREVLETVAGEGNVIAIDWEVGAKISTGMVFSITQCRNQFGANGPTLAGIVAAQKLRSALNSAGKTLNLDTTVVIARDAGMYLGLEVVKGWRGRAGAVWLNPPADPALIRYARSTFDPERSAVIIVPTSPTDALRSEVAPLGWATSWGVPDGDGRPKSIADWARQRDHSFKIFVKWPEDPAWNWLRPRPRFHDTLRYPPPIVEPEPPVDPGEIVIEEIIIVIVTSWDPNAKEAWRQYAMPGDLVRWTIYFENMASASAPAQEVFIVDQLPTELDWASVRLLEVGFDRYSLPLQFVSSAVPASASIVVPDYRPEVTTTLEVQVNGYVNALSGELTWSFITRDPRTGDYPEDALAGFLPPNDGSGRGEGYVTFEARIKPDVPLGTFINNDADIIFDTNEAINTGVETVIVGMPATQQRVYLPYVSR</sequence>
<keyword evidence="3" id="KW-1185">Reference proteome</keyword>
<comment type="caution">
    <text evidence="2">The sequence shown here is derived from an EMBL/GenBank/DDBJ whole genome shotgun (WGS) entry which is preliminary data.</text>
</comment>
<dbReference type="RefSeq" id="WP_097651771.1">
    <property type="nucleotide sequence ID" value="NZ_LYXE01000066.1"/>
</dbReference>
<dbReference type="SUPFAM" id="SSF51126">
    <property type="entry name" value="Pectin lyase-like"/>
    <property type="match status" value="2"/>
</dbReference>
<evidence type="ECO:0000313" key="2">
    <source>
        <dbReference type="EMBL" id="PDV99606.1"/>
    </source>
</evidence>
<dbReference type="Gene3D" id="2.160.20.10">
    <property type="entry name" value="Single-stranded right-handed beta-helix, Pectin lyase-like"/>
    <property type="match status" value="1"/>
</dbReference>
<evidence type="ECO:0000259" key="1">
    <source>
        <dbReference type="Pfam" id="PF24595"/>
    </source>
</evidence>
<feature type="domain" description="DUF7619" evidence="1">
    <location>
        <begin position="1422"/>
        <end position="1462"/>
    </location>
</feature>
<dbReference type="Pfam" id="PF24595">
    <property type="entry name" value="DUF7619"/>
    <property type="match status" value="1"/>
</dbReference>
<organism evidence="2 3">
    <name type="scientific">Candidatus Chloroploca asiatica</name>
    <dbReference type="NCBI Taxonomy" id="1506545"/>
    <lineage>
        <taxon>Bacteria</taxon>
        <taxon>Bacillati</taxon>
        <taxon>Chloroflexota</taxon>
        <taxon>Chloroflexia</taxon>
        <taxon>Chloroflexales</taxon>
        <taxon>Chloroflexineae</taxon>
        <taxon>Oscillochloridaceae</taxon>
        <taxon>Candidatus Chloroploca</taxon>
    </lineage>
</organism>
<reference evidence="2 3" key="1">
    <citation type="submission" date="2016-05" db="EMBL/GenBank/DDBJ databases">
        <authorList>
            <person name="Lavstsen T."/>
            <person name="Jespersen J.S."/>
        </authorList>
    </citation>
    <scope>NUCLEOTIDE SEQUENCE [LARGE SCALE GENOMIC DNA]</scope>
    <source>
        <strain evidence="2 3">B7-9</strain>
    </source>
</reference>
<gene>
    <name evidence="2" type="ORF">A9Q02_11710</name>
</gene>